<dbReference type="OrthoDB" id="6149413at2759"/>
<dbReference type="InterPro" id="IPR027417">
    <property type="entry name" value="P-loop_NTPase"/>
</dbReference>
<dbReference type="SUPFAM" id="SSF52540">
    <property type="entry name" value="P-loop containing nucleoside triphosphate hydrolases"/>
    <property type="match status" value="1"/>
</dbReference>
<comment type="caution">
    <text evidence="2">The sequence shown here is derived from an EMBL/GenBank/DDBJ whole genome shotgun (WGS) entry which is preliminary data.</text>
</comment>
<protein>
    <recommendedName>
        <fullName evidence="4">G domain-containing protein</fullName>
    </recommendedName>
</protein>
<organism evidence="2 3">
    <name type="scientific">Mytilus galloprovincialis</name>
    <name type="common">Mediterranean mussel</name>
    <dbReference type="NCBI Taxonomy" id="29158"/>
    <lineage>
        <taxon>Eukaryota</taxon>
        <taxon>Metazoa</taxon>
        <taxon>Spiralia</taxon>
        <taxon>Lophotrochozoa</taxon>
        <taxon>Mollusca</taxon>
        <taxon>Bivalvia</taxon>
        <taxon>Autobranchia</taxon>
        <taxon>Pteriomorphia</taxon>
        <taxon>Mytilida</taxon>
        <taxon>Mytiloidea</taxon>
        <taxon>Mytilidae</taxon>
        <taxon>Mytilinae</taxon>
        <taxon>Mytilus</taxon>
    </lineage>
</organism>
<evidence type="ECO:0008006" key="4">
    <source>
        <dbReference type="Google" id="ProtNLM"/>
    </source>
</evidence>
<dbReference type="AlphaFoldDB" id="A0A8B6CJ70"/>
<name>A0A8B6CJ70_MYTGA</name>
<dbReference type="EMBL" id="UYJE01001814">
    <property type="protein sequence ID" value="VDI05383.1"/>
    <property type="molecule type" value="Genomic_DNA"/>
</dbReference>
<sequence length="340" mass="38790">MARSKIRPEKDVWDNSFVEQYYNRDHDIVPHEDPKDDPKYDEKNKLIRRVQDIVGTHGSGKPPLNIAIVGTPGGGKSSLLNTIFASFSTERWTEIVPFGSFGRAHRQRTTRFTSYVKDTYYKRREPDDYLMPTFLDMTGFEDDESEKCVALLELVCTGRIKENEELKQAKDYAANNGPGALLERYNRGVCHRPVDRIIVVCTSNPLVNLPENFLNAVWEASTKHRAIPVYGVLTCRDKYPPDVVRDRIESFRNLLALPKCRFAHIINYCDDIDTEGLHFDTTIPSLDVPVLQLMKQVLNPRQDDPPLPTPTPPPPLDILAIVAFIFAVMAFIYVLLISNR</sequence>
<dbReference type="Proteomes" id="UP000596742">
    <property type="component" value="Unassembled WGS sequence"/>
</dbReference>
<evidence type="ECO:0000313" key="2">
    <source>
        <dbReference type="EMBL" id="VDI05383.1"/>
    </source>
</evidence>
<proteinExistence type="predicted"/>
<dbReference type="Gene3D" id="3.40.50.300">
    <property type="entry name" value="P-loop containing nucleotide triphosphate hydrolases"/>
    <property type="match status" value="1"/>
</dbReference>
<accession>A0A8B6CJ70</accession>
<evidence type="ECO:0000256" key="1">
    <source>
        <dbReference type="SAM" id="Phobius"/>
    </source>
</evidence>
<keyword evidence="3" id="KW-1185">Reference proteome</keyword>
<keyword evidence="1" id="KW-0812">Transmembrane</keyword>
<keyword evidence="1" id="KW-0472">Membrane</keyword>
<reference evidence="2" key="1">
    <citation type="submission" date="2018-11" db="EMBL/GenBank/DDBJ databases">
        <authorList>
            <person name="Alioto T."/>
            <person name="Alioto T."/>
        </authorList>
    </citation>
    <scope>NUCLEOTIDE SEQUENCE</scope>
</reference>
<evidence type="ECO:0000313" key="3">
    <source>
        <dbReference type="Proteomes" id="UP000596742"/>
    </source>
</evidence>
<feature type="transmembrane region" description="Helical" evidence="1">
    <location>
        <begin position="318"/>
        <end position="337"/>
    </location>
</feature>
<gene>
    <name evidence="2" type="ORF">MGAL_10B089184</name>
</gene>
<keyword evidence="1" id="KW-1133">Transmembrane helix</keyword>